<reference evidence="1" key="2">
    <citation type="submission" date="2017-07" db="EMBL/GenBank/DDBJ databases">
        <authorList>
            <person name="Sun Z.S."/>
            <person name="Albrecht U."/>
            <person name="Echele G."/>
            <person name="Lee C.C."/>
        </authorList>
    </citation>
    <scope>NUCLEOTIDE SEQUENCE</scope>
    <source>
        <strain evidence="1">CNCM I 4546</strain>
    </source>
</reference>
<protein>
    <submittedName>
        <fullName evidence="1">Uncharacterized protein</fullName>
    </submittedName>
</protein>
<gene>
    <name evidence="1" type="ORF">CGS55_00195</name>
    <name evidence="2" type="ORF">DWZ04_09685</name>
</gene>
<organism evidence="1 3">
    <name type="scientific">Faecalibacterium prausnitzii</name>
    <dbReference type="NCBI Taxonomy" id="853"/>
    <lineage>
        <taxon>Bacteria</taxon>
        <taxon>Bacillati</taxon>
        <taxon>Bacillota</taxon>
        <taxon>Clostridia</taxon>
        <taxon>Eubacteriales</taxon>
        <taxon>Oscillospiraceae</taxon>
        <taxon>Faecalibacterium</taxon>
    </lineage>
</organism>
<dbReference type="RefSeq" id="WP_097782304.1">
    <property type="nucleotide sequence ID" value="NZ_CP157369.1"/>
</dbReference>
<name>A0A2A7A475_9FIRM</name>
<reference evidence="1 3" key="1">
    <citation type="journal article" date="2017" name="Front. Microbiol.">
        <title>New Insights into the Diversity of the Genus Faecalibacterium.</title>
        <authorList>
            <person name="Benevides L."/>
            <person name="Burman S."/>
            <person name="Martin R."/>
            <person name="Robert V."/>
            <person name="Thomas M."/>
            <person name="Miquel S."/>
            <person name="Chain F."/>
            <person name="Sokol H."/>
            <person name="Bermudez-Humaran L.G."/>
            <person name="Morrison M."/>
            <person name="Langella P."/>
            <person name="Azevedo V.A."/>
            <person name="Chatel J.M."/>
            <person name="Soares S."/>
        </authorList>
    </citation>
    <scope>NUCLEOTIDE SEQUENCE [LARGE SCALE GENOMIC DNA]</scope>
    <source>
        <strain evidence="1 3">CNCM I 4546</strain>
    </source>
</reference>
<evidence type="ECO:0000313" key="3">
    <source>
        <dbReference type="Proteomes" id="UP000219901"/>
    </source>
</evidence>
<dbReference type="Proteomes" id="UP000219901">
    <property type="component" value="Unassembled WGS sequence"/>
</dbReference>
<proteinExistence type="predicted"/>
<reference evidence="2 4" key="3">
    <citation type="submission" date="2018-08" db="EMBL/GenBank/DDBJ databases">
        <title>A genome reference for cultivated species of the human gut microbiota.</title>
        <authorList>
            <person name="Zou Y."/>
            <person name="Xue W."/>
            <person name="Luo G."/>
        </authorList>
    </citation>
    <scope>NUCLEOTIDE SEQUENCE [LARGE SCALE GENOMIC DNA]</scope>
    <source>
        <strain evidence="2 4">AF29-11BH</strain>
    </source>
</reference>
<comment type="caution">
    <text evidence="1">The sequence shown here is derived from an EMBL/GenBank/DDBJ whole genome shotgun (WGS) entry which is preliminary data.</text>
</comment>
<evidence type="ECO:0000313" key="1">
    <source>
        <dbReference type="EMBL" id="PDX73965.1"/>
    </source>
</evidence>
<dbReference type="EMBL" id="NMTV01000007">
    <property type="protein sequence ID" value="PDX73965.1"/>
    <property type="molecule type" value="Genomic_DNA"/>
</dbReference>
<accession>A0A2A7A475</accession>
<evidence type="ECO:0000313" key="2">
    <source>
        <dbReference type="EMBL" id="RGB96898.1"/>
    </source>
</evidence>
<dbReference type="EMBL" id="QVEW01000009">
    <property type="protein sequence ID" value="RGB96898.1"/>
    <property type="molecule type" value="Genomic_DNA"/>
</dbReference>
<evidence type="ECO:0000313" key="4">
    <source>
        <dbReference type="Proteomes" id="UP000260783"/>
    </source>
</evidence>
<dbReference type="AlphaFoldDB" id="A0A2A7A475"/>
<dbReference type="Proteomes" id="UP000260783">
    <property type="component" value="Unassembled WGS sequence"/>
</dbReference>
<sequence length="555" mass="64566">MNDEKEKYTADDYRETSFLVIDDEDSSKVIHDFCDAVFAQQLPSENDKNEDVKEQHDAEELILSGKEFLAHFIIDLPKPITIVQEVYHIDRSFRDTYYMYFSNQHFQVERYSRRLSFFFGSYGRKKFLGNSSKIQTELENNFIGCCVINPLVAGGLGRTLINPKYVLPKKELPVYMRLSDFCVHIYGRTLKVRAFPYRMQDQETMRCAEVTLMNILEYYSNGYNDYKSALPSEIIEKERECAYERVLPSRGITYTVLTKVLSEFGFSPRLYHISAIDDFEYSSIRRENELRRWLHYYIESGIPVAIGLGSVEGNESGHSMVCIGHGKAKDTLKNQAYRNRWISWENRNQAHPIINSADFYEDYVVVDDNQPVYQVRSFDNLSLYPNMRVENLAVPLYKRMFLDAPDATSTIRSLLNDERLGLNVWAKDCLHEGESVVVRMFMASSRSYKAFRAKTLSGVLVKELYTLIPMPRFIWVCELYRIGDYDNLMAFGEIVIDATSAPNRSHQSLILMHYPKLIAYREPDQNEAGFSKMAELQSDQLIPGYRRNLDEITLE</sequence>